<keyword evidence="3" id="KW-1185">Reference proteome</keyword>
<gene>
    <name evidence="2" type="ORF">E4Z66_11410</name>
</gene>
<evidence type="ECO:0000313" key="3">
    <source>
        <dbReference type="Proteomes" id="UP000306602"/>
    </source>
</evidence>
<dbReference type="RefSeq" id="WP_136463160.1">
    <property type="nucleotide sequence ID" value="NZ_SRKY01000003.1"/>
</dbReference>
<dbReference type="Pfam" id="PF01571">
    <property type="entry name" value="GCV_T"/>
    <property type="match status" value="1"/>
</dbReference>
<evidence type="ECO:0000259" key="1">
    <source>
        <dbReference type="Pfam" id="PF01571"/>
    </source>
</evidence>
<feature type="domain" description="GCVT N-terminal" evidence="1">
    <location>
        <begin position="93"/>
        <end position="150"/>
    </location>
</feature>
<name>A0A4S4NCC9_9RHOB</name>
<protein>
    <submittedName>
        <fullName evidence="2">Sarcosine oxidase subunit gamma</fullName>
    </submittedName>
</protein>
<dbReference type="Proteomes" id="UP000306602">
    <property type="component" value="Unassembled WGS sequence"/>
</dbReference>
<dbReference type="Gene3D" id="3.30.1360.120">
    <property type="entry name" value="Probable tRNA modification gtpase trme, domain 1"/>
    <property type="match status" value="1"/>
</dbReference>
<dbReference type="SUPFAM" id="SSF103025">
    <property type="entry name" value="Folate-binding domain"/>
    <property type="match status" value="1"/>
</dbReference>
<dbReference type="OrthoDB" id="7350722at2"/>
<reference evidence="2 3" key="1">
    <citation type="submission" date="2019-04" db="EMBL/GenBank/DDBJ databases">
        <title>Shimia ponticola sp. nov., isolated from seawater.</title>
        <authorList>
            <person name="Kim Y.-O."/>
            <person name="Yoon J.-H."/>
        </authorList>
    </citation>
    <scope>NUCLEOTIDE SEQUENCE [LARGE SCALE GENOMIC DNA]</scope>
    <source>
        <strain evidence="2 3">MYP11</strain>
    </source>
</reference>
<accession>A0A4S4NCC9</accession>
<dbReference type="Gene3D" id="3.30.70.1520">
    <property type="entry name" value="Heterotetrameric sarcosine oxidase"/>
    <property type="match status" value="1"/>
</dbReference>
<evidence type="ECO:0000313" key="2">
    <source>
        <dbReference type="EMBL" id="THH35691.1"/>
    </source>
</evidence>
<proteinExistence type="predicted"/>
<dbReference type="InterPro" id="IPR006222">
    <property type="entry name" value="GCVT_N"/>
</dbReference>
<dbReference type="AlphaFoldDB" id="A0A4S4NCC9"/>
<organism evidence="2 3">
    <name type="scientific">Aliishimia ponticola</name>
    <dbReference type="NCBI Taxonomy" id="2499833"/>
    <lineage>
        <taxon>Bacteria</taxon>
        <taxon>Pseudomonadati</taxon>
        <taxon>Pseudomonadota</taxon>
        <taxon>Alphaproteobacteria</taxon>
        <taxon>Rhodobacterales</taxon>
        <taxon>Paracoccaceae</taxon>
        <taxon>Aliishimia</taxon>
    </lineage>
</organism>
<dbReference type="EMBL" id="SRKY01000003">
    <property type="protein sequence ID" value="THH35691.1"/>
    <property type="molecule type" value="Genomic_DNA"/>
</dbReference>
<sequence>MVEIVAKSAVDGLVPLEIGAQKLTEAKLGPLTSLMAYNGAEAGLAKALETAHGMALPGPNRATGKDGARAIWFGRGQVVLAGPEPVADLAEYAAVVDQSDAWACVELSGPKAEAVLARLVPLDLRAAHFKRGHTARTQIQHVNASVTRIGADRFLLMVFRSMAATLVHDLSQAMTTVAARG</sequence>
<comment type="caution">
    <text evidence="2">The sequence shown here is derived from an EMBL/GenBank/DDBJ whole genome shotgun (WGS) entry which is preliminary data.</text>
</comment>
<dbReference type="InterPro" id="IPR027266">
    <property type="entry name" value="TrmE/GcvT-like"/>
</dbReference>